<comment type="caution">
    <text evidence="1">The sequence shown here is derived from an EMBL/GenBank/DDBJ whole genome shotgun (WGS) entry which is preliminary data.</text>
</comment>
<name>A0A5R9L0Z8_9BACT</name>
<organism evidence="1 2">
    <name type="scientific">Dyadobacter luticola</name>
    <dbReference type="NCBI Taxonomy" id="1979387"/>
    <lineage>
        <taxon>Bacteria</taxon>
        <taxon>Pseudomonadati</taxon>
        <taxon>Bacteroidota</taxon>
        <taxon>Cytophagia</taxon>
        <taxon>Cytophagales</taxon>
        <taxon>Spirosomataceae</taxon>
        <taxon>Dyadobacter</taxon>
    </lineage>
</organism>
<accession>A0A5R9L0Z8</accession>
<evidence type="ECO:0000313" key="1">
    <source>
        <dbReference type="EMBL" id="TLV02078.1"/>
    </source>
</evidence>
<keyword evidence="2" id="KW-1185">Reference proteome</keyword>
<dbReference type="Proteomes" id="UP000306402">
    <property type="component" value="Unassembled WGS sequence"/>
</dbReference>
<dbReference type="EMBL" id="VCEJ01000002">
    <property type="protein sequence ID" value="TLV02078.1"/>
    <property type="molecule type" value="Genomic_DNA"/>
</dbReference>
<dbReference type="AlphaFoldDB" id="A0A5R9L0Z8"/>
<gene>
    <name evidence="1" type="ORF">FEN17_00050</name>
</gene>
<proteinExistence type="predicted"/>
<reference evidence="1 2" key="1">
    <citation type="submission" date="2019-05" db="EMBL/GenBank/DDBJ databases">
        <authorList>
            <person name="Qu J.-H."/>
        </authorList>
    </citation>
    <scope>NUCLEOTIDE SEQUENCE [LARGE SCALE GENOMIC DNA]</scope>
    <source>
        <strain evidence="1 2">T17</strain>
    </source>
</reference>
<dbReference type="RefSeq" id="WP_138363287.1">
    <property type="nucleotide sequence ID" value="NZ_VCEJ01000002.1"/>
</dbReference>
<protein>
    <submittedName>
        <fullName evidence="1">Uncharacterized protein</fullName>
    </submittedName>
</protein>
<dbReference type="OrthoDB" id="9940665at2"/>
<evidence type="ECO:0000313" key="2">
    <source>
        <dbReference type="Proteomes" id="UP000306402"/>
    </source>
</evidence>
<sequence>MKKTANAPEVKVADGAKNQVRPKTLFQQMLEDKKVLSDHIRGKVTESDLNARGIKLVKPI</sequence>